<sequence length="119" mass="12511">MTESTNAPAPSEDEQAPKTTPPHAEAIKAAAKNLTKFADAHGGAANTFVEYVASSFTRVVVVAKDGRYGDQVLPSAEAAEAVTVAAGLEVTPEWDRESTDSVKTSGYEWGRMGRGRAAK</sequence>
<evidence type="ECO:0000313" key="3">
    <source>
        <dbReference type="Proteomes" id="UP000237752"/>
    </source>
</evidence>
<name>A0A2T1A556_9ACTN</name>
<gene>
    <name evidence="2" type="ORF">CLV47_102424</name>
</gene>
<protein>
    <submittedName>
        <fullName evidence="2">Uncharacterized protein</fullName>
    </submittedName>
</protein>
<dbReference type="Proteomes" id="UP000237752">
    <property type="component" value="Unassembled WGS sequence"/>
</dbReference>
<evidence type="ECO:0000256" key="1">
    <source>
        <dbReference type="SAM" id="MobiDB-lite"/>
    </source>
</evidence>
<keyword evidence="3" id="KW-1185">Reference proteome</keyword>
<dbReference type="EMBL" id="PVUE01000002">
    <property type="protein sequence ID" value="PRZ43733.1"/>
    <property type="molecule type" value="Genomic_DNA"/>
</dbReference>
<feature type="region of interest" description="Disordered" evidence="1">
    <location>
        <begin position="94"/>
        <end position="119"/>
    </location>
</feature>
<dbReference type="RefSeq" id="WP_106347853.1">
    <property type="nucleotide sequence ID" value="NZ_PVUE01000002.1"/>
</dbReference>
<evidence type="ECO:0000313" key="2">
    <source>
        <dbReference type="EMBL" id="PRZ43733.1"/>
    </source>
</evidence>
<reference evidence="2 3" key="1">
    <citation type="submission" date="2018-03" db="EMBL/GenBank/DDBJ databases">
        <title>Genomic Encyclopedia of Archaeal and Bacterial Type Strains, Phase II (KMG-II): from individual species to whole genera.</title>
        <authorList>
            <person name="Goeker M."/>
        </authorList>
    </citation>
    <scope>NUCLEOTIDE SEQUENCE [LARGE SCALE GENOMIC DNA]</scope>
    <source>
        <strain evidence="2 3">DSM 100065</strain>
    </source>
</reference>
<comment type="caution">
    <text evidence="2">The sequence shown here is derived from an EMBL/GenBank/DDBJ whole genome shotgun (WGS) entry which is preliminary data.</text>
</comment>
<feature type="region of interest" description="Disordered" evidence="1">
    <location>
        <begin position="1"/>
        <end position="23"/>
    </location>
</feature>
<dbReference type="OrthoDB" id="4774153at2"/>
<accession>A0A2T1A556</accession>
<dbReference type="AlphaFoldDB" id="A0A2T1A556"/>
<proteinExistence type="predicted"/>
<organism evidence="2 3">
    <name type="scientific">Antricoccus suffuscus</name>
    <dbReference type="NCBI Taxonomy" id="1629062"/>
    <lineage>
        <taxon>Bacteria</taxon>
        <taxon>Bacillati</taxon>
        <taxon>Actinomycetota</taxon>
        <taxon>Actinomycetes</taxon>
        <taxon>Geodermatophilales</taxon>
        <taxon>Antricoccaceae</taxon>
        <taxon>Antricoccus</taxon>
    </lineage>
</organism>